<dbReference type="InterPro" id="IPR036116">
    <property type="entry name" value="FN3_sf"/>
</dbReference>
<keyword evidence="5" id="KW-1185">Reference proteome</keyword>
<evidence type="ECO:0000256" key="2">
    <source>
        <dbReference type="SAM" id="SignalP"/>
    </source>
</evidence>
<accession>A0A2S7KSS5</accession>
<feature type="signal peptide" evidence="2">
    <location>
        <begin position="1"/>
        <end position="19"/>
    </location>
</feature>
<dbReference type="Gene3D" id="2.60.40.10">
    <property type="entry name" value="Immunoglobulins"/>
    <property type="match status" value="2"/>
</dbReference>
<sequence length="211" mass="22703">MIKKLILLAAACAFLFGCSDDDDNSNANCPKPGEIEATELNSASVKFTWGIGDQTAWQYEYGLAGFGLGTGTVVGTSETEAFIDGLDAATAYDIYLRTNCGSDGFSDYIQYQFVTTQASPSCNVPTDLFLADLGTQFIEIGWAENNETAWEIEYGETGFELGSGTVIPTSESTFRIEGLEPSTTYEIYVRANCGSEGFSEYSEALVITTNG</sequence>
<evidence type="ECO:0000313" key="4">
    <source>
        <dbReference type="EMBL" id="PQB05674.1"/>
    </source>
</evidence>
<keyword evidence="1" id="KW-0677">Repeat</keyword>
<dbReference type="AlphaFoldDB" id="A0A2S7KSS5"/>
<dbReference type="InterPro" id="IPR013783">
    <property type="entry name" value="Ig-like_fold"/>
</dbReference>
<evidence type="ECO:0000313" key="5">
    <source>
        <dbReference type="Proteomes" id="UP000239800"/>
    </source>
</evidence>
<dbReference type="SUPFAM" id="SSF49265">
    <property type="entry name" value="Fibronectin type III"/>
    <property type="match status" value="1"/>
</dbReference>
<keyword evidence="2" id="KW-0732">Signal</keyword>
<dbReference type="Pfam" id="PF00041">
    <property type="entry name" value="fn3"/>
    <property type="match status" value="1"/>
</dbReference>
<evidence type="ECO:0000256" key="1">
    <source>
        <dbReference type="ARBA" id="ARBA00022737"/>
    </source>
</evidence>
<comment type="caution">
    <text evidence="4">The sequence shown here is derived from an EMBL/GenBank/DDBJ whole genome shotgun (WGS) entry which is preliminary data.</text>
</comment>
<protein>
    <recommendedName>
        <fullName evidence="3">Fibronectin type-III domain-containing protein</fullName>
    </recommendedName>
</protein>
<dbReference type="PANTHER" id="PTHR46708:SF2">
    <property type="entry name" value="FIBRONECTIN TYPE-III DOMAIN-CONTAINING PROTEIN"/>
    <property type="match status" value="1"/>
</dbReference>
<dbReference type="PANTHER" id="PTHR46708">
    <property type="entry name" value="TENASCIN"/>
    <property type="match status" value="1"/>
</dbReference>
<organism evidence="4 5">
    <name type="scientific">Aureitalea marina</name>
    <dbReference type="NCBI Taxonomy" id="930804"/>
    <lineage>
        <taxon>Bacteria</taxon>
        <taxon>Pseudomonadati</taxon>
        <taxon>Bacteroidota</taxon>
        <taxon>Flavobacteriia</taxon>
        <taxon>Flavobacteriales</taxon>
        <taxon>Flavobacteriaceae</taxon>
        <taxon>Aureitalea</taxon>
    </lineage>
</organism>
<gene>
    <name evidence="4" type="ORF">BST85_12785</name>
</gene>
<dbReference type="CDD" id="cd00063">
    <property type="entry name" value="FN3"/>
    <property type="match status" value="1"/>
</dbReference>
<dbReference type="RefSeq" id="WP_104813619.1">
    <property type="nucleotide sequence ID" value="NZ_MQUB01000001.1"/>
</dbReference>
<feature type="domain" description="Fibronectin type-III" evidence="3">
    <location>
        <begin position="124"/>
        <end position="211"/>
    </location>
</feature>
<dbReference type="PROSITE" id="PS50853">
    <property type="entry name" value="FN3"/>
    <property type="match status" value="1"/>
</dbReference>
<dbReference type="EMBL" id="MQUB01000001">
    <property type="protein sequence ID" value="PQB05674.1"/>
    <property type="molecule type" value="Genomic_DNA"/>
</dbReference>
<reference evidence="4 5" key="1">
    <citation type="submission" date="2016-11" db="EMBL/GenBank/DDBJ databases">
        <title>Trade-off between light-utilization and light-protection in marine flavobacteria.</title>
        <authorList>
            <person name="Kumagai Y."/>
        </authorList>
    </citation>
    <scope>NUCLEOTIDE SEQUENCE [LARGE SCALE GENOMIC DNA]</scope>
    <source>
        <strain evidence="4 5">NBRC 107741</strain>
    </source>
</reference>
<proteinExistence type="predicted"/>
<dbReference type="InterPro" id="IPR050991">
    <property type="entry name" value="ECM_Regulatory_Proteins"/>
</dbReference>
<dbReference type="OrthoDB" id="9792152at2"/>
<dbReference type="Proteomes" id="UP000239800">
    <property type="component" value="Unassembled WGS sequence"/>
</dbReference>
<evidence type="ECO:0000259" key="3">
    <source>
        <dbReference type="PROSITE" id="PS50853"/>
    </source>
</evidence>
<dbReference type="PROSITE" id="PS51257">
    <property type="entry name" value="PROKAR_LIPOPROTEIN"/>
    <property type="match status" value="1"/>
</dbReference>
<feature type="chain" id="PRO_5015518472" description="Fibronectin type-III domain-containing protein" evidence="2">
    <location>
        <begin position="20"/>
        <end position="211"/>
    </location>
</feature>
<name>A0A2S7KSS5_9FLAO</name>
<dbReference type="SMART" id="SM00060">
    <property type="entry name" value="FN3"/>
    <property type="match status" value="2"/>
</dbReference>
<dbReference type="InterPro" id="IPR003961">
    <property type="entry name" value="FN3_dom"/>
</dbReference>